<comment type="caution">
    <text evidence="3">The sequence shown here is derived from an EMBL/GenBank/DDBJ whole genome shotgun (WGS) entry which is preliminary data.</text>
</comment>
<evidence type="ECO:0000313" key="3">
    <source>
        <dbReference type="EMBL" id="MTH69989.1"/>
    </source>
</evidence>
<feature type="transmembrane region" description="Helical" evidence="2">
    <location>
        <begin position="63"/>
        <end position="84"/>
    </location>
</feature>
<organism evidence="3 4">
    <name type="scientific">Agromyces bracchium</name>
    <dbReference type="NCBI Taxonomy" id="88376"/>
    <lineage>
        <taxon>Bacteria</taxon>
        <taxon>Bacillati</taxon>
        <taxon>Actinomycetota</taxon>
        <taxon>Actinomycetes</taxon>
        <taxon>Micrococcales</taxon>
        <taxon>Microbacteriaceae</taxon>
        <taxon>Agromyces</taxon>
    </lineage>
</organism>
<evidence type="ECO:0000256" key="2">
    <source>
        <dbReference type="SAM" id="Phobius"/>
    </source>
</evidence>
<dbReference type="Proteomes" id="UP000433071">
    <property type="component" value="Unassembled WGS sequence"/>
</dbReference>
<evidence type="ECO:0000256" key="1">
    <source>
        <dbReference type="SAM" id="MobiDB-lite"/>
    </source>
</evidence>
<gene>
    <name evidence="3" type="ORF">GJ743_16580</name>
</gene>
<feature type="region of interest" description="Disordered" evidence="1">
    <location>
        <begin position="171"/>
        <end position="195"/>
    </location>
</feature>
<feature type="transmembrane region" description="Helical" evidence="2">
    <location>
        <begin position="37"/>
        <end position="56"/>
    </location>
</feature>
<accession>A0A6I3M957</accession>
<keyword evidence="4" id="KW-1185">Reference proteome</keyword>
<feature type="transmembrane region" description="Helical" evidence="2">
    <location>
        <begin position="90"/>
        <end position="110"/>
    </location>
</feature>
<feature type="region of interest" description="Disordered" evidence="1">
    <location>
        <begin position="114"/>
        <end position="139"/>
    </location>
</feature>
<proteinExistence type="predicted"/>
<dbReference type="AlphaFoldDB" id="A0A6I3M957"/>
<keyword evidence="2" id="KW-0472">Membrane</keyword>
<feature type="transmembrane region" description="Helical" evidence="2">
    <location>
        <begin position="147"/>
        <end position="166"/>
    </location>
</feature>
<evidence type="ECO:0000313" key="4">
    <source>
        <dbReference type="Proteomes" id="UP000433071"/>
    </source>
</evidence>
<keyword evidence="2" id="KW-1133">Transmembrane helix</keyword>
<dbReference type="EMBL" id="WMLB01000039">
    <property type="protein sequence ID" value="MTH69989.1"/>
    <property type="molecule type" value="Genomic_DNA"/>
</dbReference>
<dbReference type="RefSeq" id="WP_155053014.1">
    <property type="nucleotide sequence ID" value="NZ_BAAAIB010000001.1"/>
</dbReference>
<name>A0A6I3M957_9MICO</name>
<keyword evidence="2" id="KW-0812">Transmembrane</keyword>
<protein>
    <submittedName>
        <fullName evidence="3">Uncharacterized protein</fullName>
    </submittedName>
</protein>
<reference evidence="3 4" key="1">
    <citation type="submission" date="2019-11" db="EMBL/GenBank/DDBJ databases">
        <title>Agromyces kandeliae sp. nov., isolated from mangrove soil.</title>
        <authorList>
            <person name="Wang R."/>
        </authorList>
    </citation>
    <scope>NUCLEOTIDE SEQUENCE [LARGE SCALE GENOMIC DNA]</scope>
    <source>
        <strain evidence="3 4">JCM 11433</strain>
    </source>
</reference>
<sequence>MRASATITRTWPMLAALGGGLVGTALAAGAGGAPQVVLAGLGVAALGWGVLSLRAGRPLAPRIVLAASVGALVLAGGAAASGGLADVPGLPLAAACVFLAAVALSVARAARGARGAGRGPEASAAARSTAAPSTAAPSPASEARRSLVGLAVGAVLVAALATPALAATEAGRSAVPHGEHVAPGDEAPVDPAHHH</sequence>